<evidence type="ECO:0000313" key="4">
    <source>
        <dbReference type="Proteomes" id="UP001075354"/>
    </source>
</evidence>
<keyword evidence="2" id="KW-0472">Membrane</keyword>
<comment type="caution">
    <text evidence="3">The sequence shown here is derived from an EMBL/GenBank/DDBJ whole genome shotgun (WGS) entry which is preliminary data.</text>
</comment>
<dbReference type="Proteomes" id="UP001075354">
    <property type="component" value="Chromosome 11"/>
</dbReference>
<protein>
    <submittedName>
        <fullName evidence="3">Uncharacterized protein</fullName>
    </submittedName>
</protein>
<feature type="compositionally biased region" description="Polar residues" evidence="1">
    <location>
        <begin position="112"/>
        <end position="141"/>
    </location>
</feature>
<evidence type="ECO:0000256" key="1">
    <source>
        <dbReference type="SAM" id="MobiDB-lite"/>
    </source>
</evidence>
<keyword evidence="4" id="KW-1185">Reference proteome</keyword>
<keyword evidence="2" id="KW-0812">Transmembrane</keyword>
<evidence type="ECO:0000313" key="3">
    <source>
        <dbReference type="EMBL" id="KAJ1522625.1"/>
    </source>
</evidence>
<name>A0AAV7XD85_9NEOP</name>
<evidence type="ECO:0000256" key="2">
    <source>
        <dbReference type="SAM" id="Phobius"/>
    </source>
</evidence>
<gene>
    <name evidence="3" type="ORF">ONE63_001798</name>
</gene>
<keyword evidence="2" id="KW-1133">Transmembrane helix</keyword>
<organism evidence="3 4">
    <name type="scientific">Megalurothrips usitatus</name>
    <name type="common">bean blossom thrips</name>
    <dbReference type="NCBI Taxonomy" id="439358"/>
    <lineage>
        <taxon>Eukaryota</taxon>
        <taxon>Metazoa</taxon>
        <taxon>Ecdysozoa</taxon>
        <taxon>Arthropoda</taxon>
        <taxon>Hexapoda</taxon>
        <taxon>Insecta</taxon>
        <taxon>Pterygota</taxon>
        <taxon>Neoptera</taxon>
        <taxon>Paraneoptera</taxon>
        <taxon>Thysanoptera</taxon>
        <taxon>Terebrantia</taxon>
        <taxon>Thripoidea</taxon>
        <taxon>Thripidae</taxon>
        <taxon>Megalurothrips</taxon>
    </lineage>
</organism>
<dbReference type="AlphaFoldDB" id="A0AAV7XD85"/>
<feature type="transmembrane region" description="Helical" evidence="2">
    <location>
        <begin position="39"/>
        <end position="63"/>
    </location>
</feature>
<accession>A0AAV7XD85</accession>
<proteinExistence type="predicted"/>
<reference evidence="3" key="1">
    <citation type="submission" date="2022-12" db="EMBL/GenBank/DDBJ databases">
        <title>Chromosome-level genome assembly of the bean flower thrips Megalurothrips usitatus.</title>
        <authorList>
            <person name="Ma L."/>
            <person name="Liu Q."/>
            <person name="Li H."/>
            <person name="Cai W."/>
        </authorList>
    </citation>
    <scope>NUCLEOTIDE SEQUENCE</scope>
    <source>
        <strain evidence="3">Cailab_2022a</strain>
    </source>
</reference>
<feature type="region of interest" description="Disordered" evidence="1">
    <location>
        <begin position="112"/>
        <end position="178"/>
    </location>
</feature>
<dbReference type="EMBL" id="JAPTSV010000011">
    <property type="protein sequence ID" value="KAJ1522625.1"/>
    <property type="molecule type" value="Genomic_DNA"/>
</dbReference>
<sequence length="178" mass="19070">MSLPAANMQKAIEAMEKAQTTGETRPQQIVVLPTYSMRFIIFMSVAVMMMITLFPVLVIRLVLVSSELNPFHGNQPHGAANLPVNVTGAPAWTQQADNATTVGQTVEVTTPTQSFTEGNTSEGPTAAFSISGSTEVPTSTPAPVDPKMSDESLRAQRGQVGRRFLLRKKSVEPSAISP</sequence>